<evidence type="ECO:0000256" key="6">
    <source>
        <dbReference type="ARBA" id="ARBA00023136"/>
    </source>
</evidence>
<keyword evidence="5 7" id="KW-1133">Transmembrane helix</keyword>
<evidence type="ECO:0000256" key="2">
    <source>
        <dbReference type="ARBA" id="ARBA00022475"/>
    </source>
</evidence>
<reference evidence="8" key="1">
    <citation type="submission" date="2020-05" db="EMBL/GenBank/DDBJ databases">
        <authorList>
            <person name="Chiriac C."/>
            <person name="Salcher M."/>
            <person name="Ghai R."/>
            <person name="Kavagutti S V."/>
        </authorList>
    </citation>
    <scope>NUCLEOTIDE SEQUENCE</scope>
</reference>
<evidence type="ECO:0000256" key="1">
    <source>
        <dbReference type="ARBA" id="ARBA00004651"/>
    </source>
</evidence>
<keyword evidence="4" id="KW-0133">Cell shape</keyword>
<organism evidence="8">
    <name type="scientific">freshwater metagenome</name>
    <dbReference type="NCBI Taxonomy" id="449393"/>
    <lineage>
        <taxon>unclassified sequences</taxon>
        <taxon>metagenomes</taxon>
        <taxon>ecological metagenomes</taxon>
    </lineage>
</organism>
<feature type="transmembrane region" description="Helical" evidence="7">
    <location>
        <begin position="134"/>
        <end position="159"/>
    </location>
</feature>
<evidence type="ECO:0000256" key="4">
    <source>
        <dbReference type="ARBA" id="ARBA00022960"/>
    </source>
</evidence>
<keyword evidence="6 7" id="KW-0472">Membrane</keyword>
<feature type="transmembrane region" description="Helical" evidence="7">
    <location>
        <begin position="74"/>
        <end position="93"/>
    </location>
</feature>
<feature type="transmembrane region" description="Helical" evidence="7">
    <location>
        <begin position="6"/>
        <end position="24"/>
    </location>
</feature>
<gene>
    <name evidence="8" type="ORF">UFOPK1395_00793</name>
</gene>
<accession>A0A6J6BCI9</accession>
<comment type="subcellular location">
    <subcellularLocation>
        <location evidence="1">Cell membrane</location>
        <topology evidence="1">Multi-pass membrane protein</topology>
    </subcellularLocation>
</comment>
<dbReference type="GO" id="GO:0008360">
    <property type="term" value="P:regulation of cell shape"/>
    <property type="evidence" value="ECO:0007669"/>
    <property type="project" value="UniProtKB-KW"/>
</dbReference>
<feature type="transmembrane region" description="Helical" evidence="7">
    <location>
        <begin position="105"/>
        <end position="128"/>
    </location>
</feature>
<keyword evidence="2" id="KW-1003">Cell membrane</keyword>
<evidence type="ECO:0000256" key="7">
    <source>
        <dbReference type="SAM" id="Phobius"/>
    </source>
</evidence>
<dbReference type="EMBL" id="CAEZSB010000078">
    <property type="protein sequence ID" value="CAB4536129.1"/>
    <property type="molecule type" value="Genomic_DNA"/>
</dbReference>
<evidence type="ECO:0000256" key="5">
    <source>
        <dbReference type="ARBA" id="ARBA00022989"/>
    </source>
</evidence>
<feature type="transmembrane region" description="Helical" evidence="7">
    <location>
        <begin position="36"/>
        <end position="62"/>
    </location>
</feature>
<protein>
    <submittedName>
        <fullName evidence="8">Unannotated protein</fullName>
    </submittedName>
</protein>
<dbReference type="AlphaFoldDB" id="A0A6J6BCI9"/>
<dbReference type="GO" id="GO:0005886">
    <property type="term" value="C:plasma membrane"/>
    <property type="evidence" value="ECO:0007669"/>
    <property type="project" value="UniProtKB-SubCell"/>
</dbReference>
<proteinExistence type="predicted"/>
<sequence>MFTRQISIAAPIFLIIYVIQESVISQFRLPGGGFSLLLIFAFTWAVLSETEVAAVIGFAAGFLMDLSQSTSGPFGQWTLLMLISGYAISYIGYGDDNVQANAIGIIFFVVIANLLVEIAYVATGALLGVSVGSFIQVLITLFGMSLWALLISPIVLPVFSRLHALVFDSRSTL</sequence>
<evidence type="ECO:0000313" key="8">
    <source>
        <dbReference type="EMBL" id="CAB4536129.1"/>
    </source>
</evidence>
<name>A0A6J6BCI9_9ZZZZ</name>
<keyword evidence="3 7" id="KW-0812">Transmembrane</keyword>
<evidence type="ECO:0000256" key="3">
    <source>
        <dbReference type="ARBA" id="ARBA00022692"/>
    </source>
</evidence>
<dbReference type="NCBIfam" id="TIGR03426">
    <property type="entry name" value="shape_MreD"/>
    <property type="match status" value="1"/>
</dbReference>
<dbReference type="InterPro" id="IPR007227">
    <property type="entry name" value="Cell_shape_determining_MreD"/>
</dbReference>